<dbReference type="OMA" id="MASICEQ"/>
<comment type="similarity">
    <text evidence="1">Belongs to the protease inhibitor I13 (potato type I serine protease inhibitor) family.</text>
</comment>
<accession>A0A4Y7ITR2</accession>
<dbReference type="InterPro" id="IPR036354">
    <property type="entry name" value="Prot_inh_pot1_sf"/>
</dbReference>
<dbReference type="Gramene" id="RZC51092">
    <property type="protein sequence ID" value="RZC51092"/>
    <property type="gene ID" value="C5167_019512"/>
</dbReference>
<dbReference type="AlphaFoldDB" id="A0A4Y7ITR2"/>
<dbReference type="EMBL" id="CM010716">
    <property type="protein sequence ID" value="RZC51092.1"/>
    <property type="molecule type" value="Genomic_DNA"/>
</dbReference>
<name>A0A4Y7ITR2_PAPSO</name>
<evidence type="ECO:0000313" key="5">
    <source>
        <dbReference type="Proteomes" id="UP000316621"/>
    </source>
</evidence>
<protein>
    <submittedName>
        <fullName evidence="4">Uncharacterized protein</fullName>
    </submittedName>
</protein>
<evidence type="ECO:0000256" key="3">
    <source>
        <dbReference type="ARBA" id="ARBA00022900"/>
    </source>
</evidence>
<dbReference type="Proteomes" id="UP000316621">
    <property type="component" value="Chromosome 2"/>
</dbReference>
<dbReference type="GO" id="GO:0009611">
    <property type="term" value="P:response to wounding"/>
    <property type="evidence" value="ECO:0007669"/>
    <property type="project" value="InterPro"/>
</dbReference>
<dbReference type="SUPFAM" id="SSF54654">
    <property type="entry name" value="CI-2 family of serine protease inhibitors"/>
    <property type="match status" value="1"/>
</dbReference>
<reference evidence="4 5" key="1">
    <citation type="journal article" date="2018" name="Science">
        <title>The opium poppy genome and morphinan production.</title>
        <authorList>
            <person name="Guo L."/>
            <person name="Winzer T."/>
            <person name="Yang X."/>
            <person name="Li Y."/>
            <person name="Ning Z."/>
            <person name="He Z."/>
            <person name="Teodor R."/>
            <person name="Lu Y."/>
            <person name="Bowser T.A."/>
            <person name="Graham I.A."/>
            <person name="Ye K."/>
        </authorList>
    </citation>
    <scope>NUCLEOTIDE SEQUENCE [LARGE SCALE GENOMIC DNA]</scope>
    <source>
        <strain evidence="5">cv. HN1</strain>
        <tissue evidence="4">Leaves</tissue>
    </source>
</reference>
<keyword evidence="3" id="KW-0722">Serine protease inhibitor</keyword>
<dbReference type="PANTHER" id="PTHR33091:SF94">
    <property type="entry name" value="PROTEASE INHIBITOR PROTEIN"/>
    <property type="match status" value="1"/>
</dbReference>
<keyword evidence="5" id="KW-1185">Reference proteome</keyword>
<dbReference type="Pfam" id="PF00280">
    <property type="entry name" value="potato_inhibit"/>
    <property type="match status" value="1"/>
</dbReference>
<dbReference type="STRING" id="3469.A0A4Y7ITR2"/>
<dbReference type="PANTHER" id="PTHR33091">
    <property type="entry name" value="PROTEIN, PUTATIVE, EXPRESSED-RELATED"/>
    <property type="match status" value="1"/>
</dbReference>
<keyword evidence="2" id="KW-0646">Protease inhibitor</keyword>
<dbReference type="PRINTS" id="PR00292">
    <property type="entry name" value="POTATOINHBTR"/>
</dbReference>
<proteinExistence type="inferred from homology"/>
<evidence type="ECO:0000313" key="4">
    <source>
        <dbReference type="EMBL" id="RZC51092.1"/>
    </source>
</evidence>
<evidence type="ECO:0000256" key="2">
    <source>
        <dbReference type="ARBA" id="ARBA00022690"/>
    </source>
</evidence>
<dbReference type="PROSITE" id="PS00285">
    <property type="entry name" value="POTATO_INHIBITOR"/>
    <property type="match status" value="1"/>
</dbReference>
<dbReference type="GO" id="GO:0004867">
    <property type="term" value="F:serine-type endopeptidase inhibitor activity"/>
    <property type="evidence" value="ECO:0007669"/>
    <property type="project" value="UniProtKB-KW"/>
</dbReference>
<gene>
    <name evidence="4" type="ORF">C5167_019512</name>
</gene>
<dbReference type="Gene3D" id="3.30.10.10">
    <property type="entry name" value="Trypsin Inhibitor V, subunit A"/>
    <property type="match status" value="1"/>
</dbReference>
<sequence>MSTECKGKSSWPELVGTSGRFAVTTIERQNRNVNAIVVPEGSGVVLNFSCTRVWVWVTKAGKVYQTPRIG</sequence>
<evidence type="ECO:0000256" key="1">
    <source>
        <dbReference type="ARBA" id="ARBA00008210"/>
    </source>
</evidence>
<dbReference type="InterPro" id="IPR000864">
    <property type="entry name" value="Prot_inh_pot1"/>
</dbReference>
<organism evidence="4 5">
    <name type="scientific">Papaver somniferum</name>
    <name type="common">Opium poppy</name>
    <dbReference type="NCBI Taxonomy" id="3469"/>
    <lineage>
        <taxon>Eukaryota</taxon>
        <taxon>Viridiplantae</taxon>
        <taxon>Streptophyta</taxon>
        <taxon>Embryophyta</taxon>
        <taxon>Tracheophyta</taxon>
        <taxon>Spermatophyta</taxon>
        <taxon>Magnoliopsida</taxon>
        <taxon>Ranunculales</taxon>
        <taxon>Papaveraceae</taxon>
        <taxon>Papaveroideae</taxon>
        <taxon>Papaver</taxon>
    </lineage>
</organism>